<geneLocation type="plasmid" evidence="7">
    <name>pnfsy02</name>
</geneLocation>
<evidence type="ECO:0000259" key="5">
    <source>
        <dbReference type="PROSITE" id="PS51898"/>
    </source>
</evidence>
<dbReference type="EMBL" id="CP024787">
    <property type="protein sequence ID" value="AUB43036.1"/>
    <property type="molecule type" value="Genomic_DNA"/>
</dbReference>
<dbReference type="InterPro" id="IPR013762">
    <property type="entry name" value="Integrase-like_cat_sf"/>
</dbReference>
<proteinExistence type="predicted"/>
<protein>
    <submittedName>
        <fullName evidence="6">FimB, type 1 fimbriae regulatory protein FimB</fullName>
    </submittedName>
</protein>
<keyword evidence="2" id="KW-0805">Transcription regulation</keyword>
<evidence type="ECO:0000313" key="7">
    <source>
        <dbReference type="Proteomes" id="UP000232003"/>
    </source>
</evidence>
<dbReference type="Pfam" id="PF00589">
    <property type="entry name" value="Phage_integrase"/>
    <property type="match status" value="1"/>
</dbReference>
<evidence type="ECO:0000256" key="1">
    <source>
        <dbReference type="ARBA" id="ARBA00022558"/>
    </source>
</evidence>
<dbReference type="SUPFAM" id="SSF56349">
    <property type="entry name" value="DNA breaking-rejoining enzymes"/>
    <property type="match status" value="1"/>
</dbReference>
<dbReference type="PANTHER" id="PTHR30349:SF62">
    <property type="entry name" value="TYPE 1 FIMBRIAE REGULATORY PROTEIN FIMB-RELATED"/>
    <property type="match status" value="1"/>
</dbReference>
<dbReference type="RefSeq" id="WP_100903330.1">
    <property type="nucleotide sequence ID" value="NZ_CAWNNC010000003.1"/>
</dbReference>
<keyword evidence="4" id="KW-0233">DNA recombination</keyword>
<dbReference type="OrthoDB" id="9801717at2"/>
<reference evidence="6 7" key="1">
    <citation type="submission" date="2017-11" db="EMBL/GenBank/DDBJ databases">
        <title>Complete genome of a free-living desiccation-tolerant cyanobacterium and its photosynthetic adaptation to extreme terrestrial habitat.</title>
        <authorList>
            <person name="Shang J."/>
        </authorList>
    </citation>
    <scope>NUCLEOTIDE SEQUENCE [LARGE SCALE GENOMIC DNA]</scope>
    <source>
        <strain evidence="6 7">CCNUN1</strain>
        <plasmid evidence="7">pnfsy02</plasmid>
    </source>
</reference>
<keyword evidence="3" id="KW-0804">Transcription</keyword>
<gene>
    <name evidence="6" type="ORF">COO91_09192</name>
</gene>
<dbReference type="Proteomes" id="UP000232003">
    <property type="component" value="Plasmid pNFSY02"/>
</dbReference>
<evidence type="ECO:0000313" key="6">
    <source>
        <dbReference type="EMBL" id="AUB43036.1"/>
    </source>
</evidence>
<dbReference type="KEGG" id="nfl:COO91_09192"/>
<evidence type="ECO:0000256" key="4">
    <source>
        <dbReference type="ARBA" id="ARBA00023172"/>
    </source>
</evidence>
<sequence length="200" mass="23440">MRLPPPVRLPNKHYRSREYLTPSEVRSILDAALDRKARYAHRDYTLMLMMFRHGLRVGEAVGKTCGLRWDAVMWGERQIFITREKGSDSGVHPLRDDEITLLKELREQFADSKYIFVSERGEVMSTDAVRKLLGRLAAQAGLDIKVHCHMMRHACGYYLVNQGYNTREIQDFLGHRDIKHTEKYTKLNARRFLNFDWGDL</sequence>
<dbReference type="PANTHER" id="PTHR30349">
    <property type="entry name" value="PHAGE INTEGRASE-RELATED"/>
    <property type="match status" value="1"/>
</dbReference>
<evidence type="ECO:0000256" key="2">
    <source>
        <dbReference type="ARBA" id="ARBA00023015"/>
    </source>
</evidence>
<feature type="domain" description="Tyr recombinase" evidence="5">
    <location>
        <begin position="15"/>
        <end position="197"/>
    </location>
</feature>
<keyword evidence="7" id="KW-1185">Reference proteome</keyword>
<name>A0A2K8T5Q1_9NOSO</name>
<accession>A0A2K8T5Q1</accession>
<dbReference type="GO" id="GO:0003677">
    <property type="term" value="F:DNA binding"/>
    <property type="evidence" value="ECO:0007669"/>
    <property type="project" value="InterPro"/>
</dbReference>
<evidence type="ECO:0000256" key="3">
    <source>
        <dbReference type="ARBA" id="ARBA00023163"/>
    </source>
</evidence>
<keyword evidence="1" id="KW-1029">Fimbrium biogenesis</keyword>
<dbReference type="InterPro" id="IPR050090">
    <property type="entry name" value="Tyrosine_recombinase_XerCD"/>
</dbReference>
<dbReference type="Gene3D" id="1.10.443.10">
    <property type="entry name" value="Intergrase catalytic core"/>
    <property type="match status" value="1"/>
</dbReference>
<dbReference type="PROSITE" id="PS51898">
    <property type="entry name" value="TYR_RECOMBINASE"/>
    <property type="match status" value="1"/>
</dbReference>
<dbReference type="AlphaFoldDB" id="A0A2K8T5Q1"/>
<keyword evidence="6" id="KW-0614">Plasmid</keyword>
<organism evidence="6 7">
    <name type="scientific">Nostoc flagelliforme CCNUN1</name>
    <dbReference type="NCBI Taxonomy" id="2038116"/>
    <lineage>
        <taxon>Bacteria</taxon>
        <taxon>Bacillati</taxon>
        <taxon>Cyanobacteriota</taxon>
        <taxon>Cyanophyceae</taxon>
        <taxon>Nostocales</taxon>
        <taxon>Nostocaceae</taxon>
        <taxon>Nostoc</taxon>
    </lineage>
</organism>
<dbReference type="InterPro" id="IPR011010">
    <property type="entry name" value="DNA_brk_join_enz"/>
</dbReference>
<dbReference type="GO" id="GO:0015074">
    <property type="term" value="P:DNA integration"/>
    <property type="evidence" value="ECO:0007669"/>
    <property type="project" value="InterPro"/>
</dbReference>
<dbReference type="InterPro" id="IPR002104">
    <property type="entry name" value="Integrase_catalytic"/>
</dbReference>
<dbReference type="GO" id="GO:0006310">
    <property type="term" value="P:DNA recombination"/>
    <property type="evidence" value="ECO:0007669"/>
    <property type="project" value="UniProtKB-KW"/>
</dbReference>